<dbReference type="InterPro" id="IPR023167">
    <property type="entry name" value="Yap1_redox_dom_sf"/>
</dbReference>
<dbReference type="GO" id="GO:0005737">
    <property type="term" value="C:cytoplasm"/>
    <property type="evidence" value="ECO:0007669"/>
    <property type="project" value="UniProtKB-SubCell"/>
</dbReference>
<dbReference type="EMBL" id="CAOQHR010000006">
    <property type="protein sequence ID" value="CAI6335808.1"/>
    <property type="molecule type" value="Genomic_DNA"/>
</dbReference>
<dbReference type="PANTHER" id="PTHR40621">
    <property type="entry name" value="TRANSCRIPTION FACTOR KAPC-RELATED"/>
    <property type="match status" value="1"/>
</dbReference>
<accession>A0A9W4XLB3</accession>
<dbReference type="GO" id="GO:0000976">
    <property type="term" value="F:transcription cis-regulatory region binding"/>
    <property type="evidence" value="ECO:0007669"/>
    <property type="project" value="InterPro"/>
</dbReference>
<organism evidence="6 7">
    <name type="scientific">Periconia digitata</name>
    <dbReference type="NCBI Taxonomy" id="1303443"/>
    <lineage>
        <taxon>Eukaryota</taxon>
        <taxon>Fungi</taxon>
        <taxon>Dikarya</taxon>
        <taxon>Ascomycota</taxon>
        <taxon>Pezizomycotina</taxon>
        <taxon>Dothideomycetes</taxon>
        <taxon>Pleosporomycetidae</taxon>
        <taxon>Pleosporales</taxon>
        <taxon>Massarineae</taxon>
        <taxon>Periconiaceae</taxon>
        <taxon>Periconia</taxon>
    </lineage>
</organism>
<dbReference type="GO" id="GO:0001228">
    <property type="term" value="F:DNA-binding transcription activator activity, RNA polymerase II-specific"/>
    <property type="evidence" value="ECO:0007669"/>
    <property type="project" value="TreeGrafter"/>
</dbReference>
<dbReference type="SUPFAM" id="SSF111430">
    <property type="entry name" value="YAP1 redox domain"/>
    <property type="match status" value="1"/>
</dbReference>
<dbReference type="Proteomes" id="UP001152607">
    <property type="component" value="Unassembled WGS sequence"/>
</dbReference>
<dbReference type="PROSITE" id="PS50217">
    <property type="entry name" value="BZIP"/>
    <property type="match status" value="1"/>
</dbReference>
<dbReference type="InterPro" id="IPR004827">
    <property type="entry name" value="bZIP"/>
</dbReference>
<comment type="subcellular location">
    <subcellularLocation>
        <location evidence="2">Cytoplasm</location>
    </subcellularLocation>
    <subcellularLocation>
        <location evidence="1">Nucleus</location>
    </subcellularLocation>
</comment>
<dbReference type="Pfam" id="PF00170">
    <property type="entry name" value="bZIP_1"/>
    <property type="match status" value="1"/>
</dbReference>
<dbReference type="InterPro" id="IPR013910">
    <property type="entry name" value="TF_PAP1"/>
</dbReference>
<dbReference type="OrthoDB" id="4940293at2759"/>
<dbReference type="SUPFAM" id="SSF57959">
    <property type="entry name" value="Leucine zipper domain"/>
    <property type="match status" value="1"/>
</dbReference>
<evidence type="ECO:0000313" key="6">
    <source>
        <dbReference type="EMBL" id="CAI6335808.1"/>
    </source>
</evidence>
<dbReference type="GO" id="GO:0090575">
    <property type="term" value="C:RNA polymerase II transcription regulator complex"/>
    <property type="evidence" value="ECO:0007669"/>
    <property type="project" value="TreeGrafter"/>
</dbReference>
<dbReference type="Gene3D" id="1.20.5.170">
    <property type="match status" value="1"/>
</dbReference>
<protein>
    <recommendedName>
        <fullName evidence="5">BZIP domain-containing protein</fullName>
    </recommendedName>
</protein>
<feature type="region of interest" description="Disordered" evidence="4">
    <location>
        <begin position="65"/>
        <end position="132"/>
    </location>
</feature>
<evidence type="ECO:0000259" key="5">
    <source>
        <dbReference type="PROSITE" id="PS50217"/>
    </source>
</evidence>
<evidence type="ECO:0000256" key="4">
    <source>
        <dbReference type="SAM" id="MobiDB-lite"/>
    </source>
</evidence>
<evidence type="ECO:0000256" key="1">
    <source>
        <dbReference type="ARBA" id="ARBA00004123"/>
    </source>
</evidence>
<dbReference type="PANTHER" id="PTHR40621:SF8">
    <property type="entry name" value="AP-1-LIKE TRANSCRIPTION FACTOR YAP3"/>
    <property type="match status" value="1"/>
</dbReference>
<feature type="domain" description="BZIP" evidence="5">
    <location>
        <begin position="107"/>
        <end position="170"/>
    </location>
</feature>
<dbReference type="CDD" id="cd14688">
    <property type="entry name" value="bZIP_YAP"/>
    <property type="match status" value="1"/>
</dbReference>
<comment type="caution">
    <text evidence="6">The sequence shown here is derived from an EMBL/GenBank/DDBJ whole genome shotgun (WGS) entry which is preliminary data.</text>
</comment>
<dbReference type="GO" id="GO:0033554">
    <property type="term" value="P:cellular response to stress"/>
    <property type="evidence" value="ECO:0007669"/>
    <property type="project" value="UniProtKB-ARBA"/>
</dbReference>
<dbReference type="AlphaFoldDB" id="A0A9W4XLB3"/>
<keyword evidence="7" id="KW-1185">Reference proteome</keyword>
<reference evidence="6" key="1">
    <citation type="submission" date="2023-01" db="EMBL/GenBank/DDBJ databases">
        <authorList>
            <person name="Van Ghelder C."/>
            <person name="Rancurel C."/>
        </authorList>
    </citation>
    <scope>NUCLEOTIDE SEQUENCE</scope>
    <source>
        <strain evidence="6">CNCM I-4278</strain>
    </source>
</reference>
<feature type="region of interest" description="Disordered" evidence="4">
    <location>
        <begin position="169"/>
        <end position="209"/>
    </location>
</feature>
<name>A0A9W4XLB3_9PLEO</name>
<keyword evidence="3" id="KW-0539">Nucleus</keyword>
<dbReference type="Gene3D" id="1.10.238.100">
    <property type="entry name" value="YAP1 redox domain. Chain B"/>
    <property type="match status" value="1"/>
</dbReference>
<proteinExistence type="predicted"/>
<dbReference type="PROSITE" id="PS00036">
    <property type="entry name" value="BZIP_BASIC"/>
    <property type="match status" value="1"/>
</dbReference>
<dbReference type="InterPro" id="IPR050936">
    <property type="entry name" value="AP-1-like"/>
</dbReference>
<gene>
    <name evidence="6" type="ORF">PDIGIT_LOCUS8893</name>
</gene>
<feature type="compositionally biased region" description="Polar residues" evidence="4">
    <location>
        <begin position="174"/>
        <end position="193"/>
    </location>
</feature>
<dbReference type="SMART" id="SM00338">
    <property type="entry name" value="BRLZ"/>
    <property type="match status" value="1"/>
</dbReference>
<dbReference type="InterPro" id="IPR046347">
    <property type="entry name" value="bZIP_sf"/>
</dbReference>
<evidence type="ECO:0000313" key="7">
    <source>
        <dbReference type="Proteomes" id="UP001152607"/>
    </source>
</evidence>
<feature type="compositionally biased region" description="Basic and acidic residues" evidence="4">
    <location>
        <begin position="123"/>
        <end position="132"/>
    </location>
</feature>
<sequence length="298" mass="32496">MEYAYFNPPPPQHYPFMGMQTSAGFPHAGLDPETLHSIEPLDAGLLPQNGSYDAFSFAHGVPISQGSPIPNTPNPVGSVDSGFGGDLEDGRTIPTTRSSSEEKEGLTPAQSRRKAQNRAAQRAFRERKERHVRDLEAKLSLLESSAHSLQSDNERLKLALQRARTENEILRATSARSPSNSRPVSATYSSSGDHNSDYDEEEESYNVQSLSDGTVLTNGDLNHHLPKKSSKARDIPASQLWDTIHTHHLVKQGVVDVADVCERLKGAAKCGGSGPVYDERLIWAAIESSRKSGGDELI</sequence>
<dbReference type="Pfam" id="PF08601">
    <property type="entry name" value="PAP1"/>
    <property type="match status" value="1"/>
</dbReference>
<evidence type="ECO:0000256" key="3">
    <source>
        <dbReference type="ARBA" id="ARBA00023242"/>
    </source>
</evidence>
<evidence type="ECO:0000256" key="2">
    <source>
        <dbReference type="ARBA" id="ARBA00004496"/>
    </source>
</evidence>